<accession>A0A835YXA7</accession>
<gene>
    <name evidence="2" type="ORF">JKP88DRAFT_280941</name>
</gene>
<protein>
    <recommendedName>
        <fullName evidence="1">KAP NTPase domain-containing protein</fullName>
    </recommendedName>
</protein>
<evidence type="ECO:0000259" key="1">
    <source>
        <dbReference type="Pfam" id="PF07693"/>
    </source>
</evidence>
<evidence type="ECO:0000313" key="2">
    <source>
        <dbReference type="EMBL" id="KAG5178834.1"/>
    </source>
</evidence>
<dbReference type="AlphaFoldDB" id="A0A835YXA7"/>
<feature type="domain" description="KAP NTPase" evidence="1">
    <location>
        <begin position="2"/>
        <end position="54"/>
    </location>
</feature>
<feature type="domain" description="KAP NTPase" evidence="1">
    <location>
        <begin position="86"/>
        <end position="120"/>
    </location>
</feature>
<sequence>MVITIDDLDRCSKPKIVNMLEAVHLLLQIPSAPIIAFLAIDPRIVIAAIEDTLGDRITLQATKQAKPPPACAVAASLTLPTDKTLKECLEYLDKIIHLPFCIPPSGAEALISLLKQHMKAGIFTTVIRHCGDLVITPRKLKRITNMPFRYACLVFMMGTIEAATGHEASHQDAKDSLHTLFAAGGLQLFLKNETTWEKDKETDRHHRCQRLLATDADGGAFERLLLEGDMTIERIRKLEACLL</sequence>
<dbReference type="EMBL" id="JAFCMP010000512">
    <property type="protein sequence ID" value="KAG5178834.1"/>
    <property type="molecule type" value="Genomic_DNA"/>
</dbReference>
<dbReference type="Pfam" id="PF07693">
    <property type="entry name" value="KAP_NTPase"/>
    <property type="match status" value="2"/>
</dbReference>
<proteinExistence type="predicted"/>
<keyword evidence="3" id="KW-1185">Reference proteome</keyword>
<dbReference type="InterPro" id="IPR052754">
    <property type="entry name" value="NTPase_KAP_P-loop"/>
</dbReference>
<organism evidence="2 3">
    <name type="scientific">Tribonema minus</name>
    <dbReference type="NCBI Taxonomy" id="303371"/>
    <lineage>
        <taxon>Eukaryota</taxon>
        <taxon>Sar</taxon>
        <taxon>Stramenopiles</taxon>
        <taxon>Ochrophyta</taxon>
        <taxon>PX clade</taxon>
        <taxon>Xanthophyceae</taxon>
        <taxon>Tribonematales</taxon>
        <taxon>Tribonemataceae</taxon>
        <taxon>Tribonema</taxon>
    </lineage>
</organism>
<dbReference type="InterPro" id="IPR011646">
    <property type="entry name" value="KAP_P-loop"/>
</dbReference>
<dbReference type="Proteomes" id="UP000664859">
    <property type="component" value="Unassembled WGS sequence"/>
</dbReference>
<reference evidence="2" key="1">
    <citation type="submission" date="2021-02" db="EMBL/GenBank/DDBJ databases">
        <title>First Annotated Genome of the Yellow-green Alga Tribonema minus.</title>
        <authorList>
            <person name="Mahan K.M."/>
        </authorList>
    </citation>
    <scope>NUCLEOTIDE SEQUENCE</scope>
    <source>
        <strain evidence="2">UTEX B ZZ1240</strain>
    </source>
</reference>
<comment type="caution">
    <text evidence="2">The sequence shown here is derived from an EMBL/GenBank/DDBJ whole genome shotgun (WGS) entry which is preliminary data.</text>
</comment>
<dbReference type="PANTHER" id="PTHR22674">
    <property type="entry name" value="NTPASE, KAP FAMILY P-LOOP DOMAIN-CONTAINING 1"/>
    <property type="match status" value="1"/>
</dbReference>
<name>A0A835YXA7_9STRA</name>
<evidence type="ECO:0000313" key="3">
    <source>
        <dbReference type="Proteomes" id="UP000664859"/>
    </source>
</evidence>
<dbReference type="PANTHER" id="PTHR22674:SF6">
    <property type="entry name" value="NTPASE KAP FAMILY P-LOOP DOMAIN-CONTAINING PROTEIN 1"/>
    <property type="match status" value="1"/>
</dbReference>
<dbReference type="OrthoDB" id="6084525at2759"/>